<keyword evidence="2" id="KW-0789">Thiol protease inhibitor</keyword>
<keyword evidence="6" id="KW-1185">Reference proteome</keyword>
<dbReference type="Gene3D" id="3.10.450.10">
    <property type="match status" value="1"/>
</dbReference>
<dbReference type="Pfam" id="PF16845">
    <property type="entry name" value="SQAPI"/>
    <property type="match status" value="1"/>
</dbReference>
<gene>
    <name evidence="5" type="ORF">SASPL_146606</name>
</gene>
<dbReference type="EMBL" id="PNBA02000018">
    <property type="protein sequence ID" value="KAG6392389.1"/>
    <property type="molecule type" value="Genomic_DNA"/>
</dbReference>
<evidence type="ECO:0000256" key="1">
    <source>
        <dbReference type="ARBA" id="ARBA00022690"/>
    </source>
</evidence>
<dbReference type="PANTHER" id="PTHR47364">
    <property type="entry name" value="CYSTEINE PROTEINASE INHIBITOR 5"/>
    <property type="match status" value="1"/>
</dbReference>
<organism evidence="5">
    <name type="scientific">Salvia splendens</name>
    <name type="common">Scarlet sage</name>
    <dbReference type="NCBI Taxonomy" id="180675"/>
    <lineage>
        <taxon>Eukaryota</taxon>
        <taxon>Viridiplantae</taxon>
        <taxon>Streptophyta</taxon>
        <taxon>Embryophyta</taxon>
        <taxon>Tracheophyta</taxon>
        <taxon>Spermatophyta</taxon>
        <taxon>Magnoliopsida</taxon>
        <taxon>eudicotyledons</taxon>
        <taxon>Gunneridae</taxon>
        <taxon>Pentapetalae</taxon>
        <taxon>asterids</taxon>
        <taxon>lamiids</taxon>
        <taxon>Lamiales</taxon>
        <taxon>Lamiaceae</taxon>
        <taxon>Nepetoideae</taxon>
        <taxon>Mentheae</taxon>
        <taxon>Salviinae</taxon>
        <taxon>Salvia</taxon>
        <taxon>Salvia subgen. Calosphace</taxon>
        <taxon>core Calosphace</taxon>
    </lineage>
</organism>
<evidence type="ECO:0000256" key="2">
    <source>
        <dbReference type="ARBA" id="ARBA00022704"/>
    </source>
</evidence>
<dbReference type="AlphaFoldDB" id="A0A8X8WDL1"/>
<comment type="caution">
    <text evidence="5">The sequence shown here is derived from an EMBL/GenBank/DDBJ whole genome shotgun (WGS) entry which is preliminary data.</text>
</comment>
<protein>
    <recommendedName>
        <fullName evidence="4">Cystatin domain-containing protein</fullName>
    </recommendedName>
</protein>
<accession>A0A8X8WDL1</accession>
<reference evidence="5" key="1">
    <citation type="submission" date="2018-01" db="EMBL/GenBank/DDBJ databases">
        <authorList>
            <person name="Mao J.F."/>
        </authorList>
    </citation>
    <scope>NUCLEOTIDE SEQUENCE</scope>
    <source>
        <strain evidence="5">Huo1</strain>
        <tissue evidence="5">Leaf</tissue>
    </source>
</reference>
<dbReference type="GO" id="GO:0004869">
    <property type="term" value="F:cysteine-type endopeptidase inhibitor activity"/>
    <property type="evidence" value="ECO:0007669"/>
    <property type="project" value="UniProtKB-KW"/>
</dbReference>
<keyword evidence="1" id="KW-0646">Protease inhibitor</keyword>
<dbReference type="InterPro" id="IPR046350">
    <property type="entry name" value="Cystatin_sf"/>
</dbReference>
<dbReference type="CDD" id="cd00042">
    <property type="entry name" value="CY"/>
    <property type="match status" value="1"/>
</dbReference>
<dbReference type="InterPro" id="IPR000010">
    <property type="entry name" value="Cystatin_dom"/>
</dbReference>
<feature type="signal peptide" evidence="3">
    <location>
        <begin position="1"/>
        <end position="24"/>
    </location>
</feature>
<name>A0A8X8WDL1_SALSN</name>
<sequence>MTPKSRHILLASLALLAIAHPISAARMPVGGGWTPIADINDPEIVKLAEFAVFDHNQKAKDHLASDSLLALDSLVKAESQVVSGINYRLEITASGGRPLGHSLGPQTYSAVVWTRAATRAKQLVSFEQIIKA</sequence>
<evidence type="ECO:0000259" key="4">
    <source>
        <dbReference type="SMART" id="SM00043"/>
    </source>
</evidence>
<dbReference type="OrthoDB" id="2016588at2759"/>
<feature type="chain" id="PRO_5036502795" description="Cystatin domain-containing protein" evidence="3">
    <location>
        <begin position="25"/>
        <end position="132"/>
    </location>
</feature>
<evidence type="ECO:0000313" key="6">
    <source>
        <dbReference type="Proteomes" id="UP000298416"/>
    </source>
</evidence>
<dbReference type="SMART" id="SM00043">
    <property type="entry name" value="CY"/>
    <property type="match status" value="1"/>
</dbReference>
<feature type="domain" description="Cystatin" evidence="4">
    <location>
        <begin position="28"/>
        <end position="129"/>
    </location>
</feature>
<dbReference type="PANTHER" id="PTHR47364:SF2">
    <property type="entry name" value="CYSTEINE PROTEINASE INHIBITOR 5"/>
    <property type="match status" value="1"/>
</dbReference>
<evidence type="ECO:0000313" key="5">
    <source>
        <dbReference type="EMBL" id="KAG6392389.1"/>
    </source>
</evidence>
<proteinExistence type="predicted"/>
<reference evidence="5" key="2">
    <citation type="submission" date="2020-08" db="EMBL/GenBank/DDBJ databases">
        <title>Plant Genome Project.</title>
        <authorList>
            <person name="Zhang R.-G."/>
        </authorList>
    </citation>
    <scope>NUCLEOTIDE SEQUENCE</scope>
    <source>
        <strain evidence="5">Huo1</strain>
        <tissue evidence="5">Leaf</tissue>
    </source>
</reference>
<dbReference type="SUPFAM" id="SSF54403">
    <property type="entry name" value="Cystatin/monellin"/>
    <property type="match status" value="1"/>
</dbReference>
<dbReference type="Proteomes" id="UP000298416">
    <property type="component" value="Unassembled WGS sequence"/>
</dbReference>
<evidence type="ECO:0000256" key="3">
    <source>
        <dbReference type="SAM" id="SignalP"/>
    </source>
</evidence>
<keyword evidence="3" id="KW-0732">Signal</keyword>